<feature type="chain" id="PRO_5044641764" evidence="2">
    <location>
        <begin position="19"/>
        <end position="343"/>
    </location>
</feature>
<evidence type="ECO:0000313" key="5">
    <source>
        <dbReference type="Proteomes" id="UP000664940"/>
    </source>
</evidence>
<evidence type="ECO:0000256" key="2">
    <source>
        <dbReference type="SAM" id="SignalP"/>
    </source>
</evidence>
<dbReference type="Proteomes" id="UP000504628">
    <property type="component" value="Chromosome X"/>
</dbReference>
<dbReference type="EMBL" id="JABVXQ010000009">
    <property type="protein sequence ID" value="KAF6090266.1"/>
    <property type="molecule type" value="Genomic_DNA"/>
</dbReference>
<evidence type="ECO:0000256" key="1">
    <source>
        <dbReference type="SAM" id="MobiDB-lite"/>
    </source>
</evidence>
<name>A0A6J2MKA0_9CHIR</name>
<reference evidence="3 5" key="1">
    <citation type="journal article" date="2020" name="Nature">
        <title>Six reference-quality genomes reveal evolution of bat adaptations.</title>
        <authorList>
            <person name="Jebb D."/>
            <person name="Huang Z."/>
            <person name="Pippel M."/>
            <person name="Hughes G.M."/>
            <person name="Lavrichenko K."/>
            <person name="Devanna P."/>
            <person name="Winkler S."/>
            <person name="Jermiin L.S."/>
            <person name="Skirmuntt E.C."/>
            <person name="Katzourakis A."/>
            <person name="Burkitt-Gray L."/>
            <person name="Ray D.A."/>
            <person name="Sullivan K.A.M."/>
            <person name="Roscito J.G."/>
            <person name="Kirilenko B.M."/>
            <person name="Davalos L.M."/>
            <person name="Corthals A.P."/>
            <person name="Power M.L."/>
            <person name="Jones G."/>
            <person name="Ransome R.D."/>
            <person name="Dechmann D.K.N."/>
            <person name="Locatelli A.G."/>
            <person name="Puechmaille S.J."/>
            <person name="Fedrigo O."/>
            <person name="Jarvis E.D."/>
            <person name="Hiller M."/>
            <person name="Vernes S.C."/>
            <person name="Myers E.W."/>
            <person name="Teeling E.C."/>
        </authorList>
    </citation>
    <scope>NUCLEOTIDE SEQUENCE [LARGE SCALE GENOMIC DNA]</scope>
    <source>
        <strain evidence="3">Bat1K_MPI-CBG_1</strain>
    </source>
</reference>
<dbReference type="RefSeq" id="XP_028378585.1">
    <property type="nucleotide sequence ID" value="XM_028522784.1"/>
</dbReference>
<feature type="compositionally biased region" description="Low complexity" evidence="1">
    <location>
        <begin position="125"/>
        <end position="137"/>
    </location>
</feature>
<keyword evidence="4" id="KW-1185">Reference proteome</keyword>
<keyword evidence="2" id="KW-0732">Signal</keyword>
<dbReference type="OrthoDB" id="9837811at2759"/>
<protein>
    <submittedName>
        <fullName evidence="3">Secreted glycoprotein, X-linked</fullName>
    </submittedName>
    <submittedName>
        <fullName evidence="6">Uncharacterized protein CXorf66 homolog</fullName>
    </submittedName>
</protein>
<feature type="compositionally biased region" description="Basic residues" evidence="1">
    <location>
        <begin position="158"/>
        <end position="181"/>
    </location>
</feature>
<dbReference type="PANTHER" id="PTHR37340">
    <property type="entry name" value="GENE 7073-RELATED"/>
    <property type="match status" value="1"/>
</dbReference>
<dbReference type="KEGG" id="pdic:114504958"/>
<feature type="region of interest" description="Disordered" evidence="1">
    <location>
        <begin position="110"/>
        <end position="181"/>
    </location>
</feature>
<dbReference type="AlphaFoldDB" id="A0A6J2MKA0"/>
<proteinExistence type="predicted"/>
<dbReference type="PANTHER" id="PTHR37340:SF1">
    <property type="entry name" value="GENE 7073-RELATED"/>
    <property type="match status" value="1"/>
</dbReference>
<feature type="region of interest" description="Disordered" evidence="1">
    <location>
        <begin position="192"/>
        <end position="211"/>
    </location>
</feature>
<feature type="signal peptide" evidence="2">
    <location>
        <begin position="1"/>
        <end position="18"/>
    </location>
</feature>
<accession>A0A6J2MKA0</accession>
<reference evidence="6" key="2">
    <citation type="submission" date="2025-04" db="UniProtKB">
        <authorList>
            <consortium name="RefSeq"/>
        </authorList>
    </citation>
    <scope>IDENTIFICATION</scope>
    <source>
        <tissue evidence="6">Muscle</tissue>
    </source>
</reference>
<dbReference type="Proteomes" id="UP000664940">
    <property type="component" value="Unassembled WGS sequence"/>
</dbReference>
<evidence type="ECO:0000313" key="6">
    <source>
        <dbReference type="RefSeq" id="XP_028378585.1"/>
    </source>
</evidence>
<evidence type="ECO:0000313" key="3">
    <source>
        <dbReference type="EMBL" id="KAF6090266.1"/>
    </source>
</evidence>
<dbReference type="CTD" id="688842"/>
<dbReference type="InterPro" id="IPR038873">
    <property type="entry name" value="CXorf66"/>
</dbReference>
<sequence length="343" mass="38525">MNLFIYVLLLSIWTSTCLNTNQSDGYSTTGDKDLEPTTLSKRDDFKEHLRVHVIGITCTVFIILSFCFLHYNCLNDDFPKAEAIKKCVAAKLSKSSILSLTRYKRDDSCIPEKQPMLSDMDKLSEPSGPEKSSSSSENAFCPSSPENPPSTENFIKPSRPKTASRKSYRKHSLSKSHKLAYAHKGSSKICSSFPNRAVRPPSPASLQHPLMPPETPYQNCPQNQILVLKSSSFQKCTKSTRYPNLKRSFSAGMVDTLSKSQLVNPSQYHKGKGFVCRNTSESFVNDISEAKKRNIQSILFPYRVKSFAKSFNEVDSKDNAFYDNVSDSDKMICDNDGDGEREK</sequence>
<gene>
    <name evidence="6" type="primary">CXHXorf66</name>
    <name evidence="3" type="ORF">HJG60_003506</name>
</gene>
<evidence type="ECO:0000313" key="4">
    <source>
        <dbReference type="Proteomes" id="UP000504628"/>
    </source>
</evidence>
<dbReference type="GeneID" id="114504958"/>
<organism evidence="4 6">
    <name type="scientific">Phyllostomus discolor</name>
    <name type="common">pale spear-nosed bat</name>
    <dbReference type="NCBI Taxonomy" id="89673"/>
    <lineage>
        <taxon>Eukaryota</taxon>
        <taxon>Metazoa</taxon>
        <taxon>Chordata</taxon>
        <taxon>Craniata</taxon>
        <taxon>Vertebrata</taxon>
        <taxon>Euteleostomi</taxon>
        <taxon>Mammalia</taxon>
        <taxon>Eutheria</taxon>
        <taxon>Laurasiatheria</taxon>
        <taxon>Chiroptera</taxon>
        <taxon>Yangochiroptera</taxon>
        <taxon>Phyllostomidae</taxon>
        <taxon>Phyllostominae</taxon>
        <taxon>Phyllostomus</taxon>
    </lineage>
</organism>